<keyword evidence="2 6" id="KW-0690">Ribosome biogenesis</keyword>
<organism evidence="10 11">
    <name type="scientific">Cafeteria roenbergensis</name>
    <name type="common">Marine flagellate</name>
    <dbReference type="NCBI Taxonomy" id="33653"/>
    <lineage>
        <taxon>Eukaryota</taxon>
        <taxon>Sar</taxon>
        <taxon>Stramenopiles</taxon>
        <taxon>Bigyra</taxon>
        <taxon>Opalozoa</taxon>
        <taxon>Bicosoecida</taxon>
        <taxon>Cafeteriaceae</taxon>
        <taxon>Cafeteria</taxon>
    </lineage>
</organism>
<dbReference type="AlphaFoldDB" id="A0A5A8D1B1"/>
<feature type="binding site" evidence="6">
    <location>
        <position position="130"/>
    </location>
    <ligand>
        <name>S-adenosyl-L-methionine</name>
        <dbReference type="ChEBI" id="CHEBI:59789"/>
    </ligand>
</feature>
<protein>
    <recommendedName>
        <fullName evidence="6">18S rRNA aminocarboxypropyltransferase</fullName>
        <ecNumber evidence="6">2.5.1.157</ecNumber>
    </recommendedName>
</protein>
<feature type="region of interest" description="Disordered" evidence="7">
    <location>
        <begin position="397"/>
        <end position="449"/>
    </location>
</feature>
<evidence type="ECO:0000256" key="5">
    <source>
        <dbReference type="ARBA" id="ARBA00022691"/>
    </source>
</evidence>
<feature type="compositionally biased region" description="Gly residues" evidence="7">
    <location>
        <begin position="431"/>
        <end position="440"/>
    </location>
</feature>
<feature type="region of interest" description="Disordered" evidence="7">
    <location>
        <begin position="465"/>
        <end position="484"/>
    </location>
</feature>
<dbReference type="GO" id="GO:0000455">
    <property type="term" value="P:enzyme-directed rRNA pseudouridine synthesis"/>
    <property type="evidence" value="ECO:0007669"/>
    <property type="project" value="UniProtKB-UniRule"/>
</dbReference>
<evidence type="ECO:0000259" key="8">
    <source>
        <dbReference type="Pfam" id="PF04034"/>
    </source>
</evidence>
<dbReference type="GO" id="GO:0030490">
    <property type="term" value="P:maturation of SSU-rRNA"/>
    <property type="evidence" value="ECO:0007669"/>
    <property type="project" value="TreeGrafter"/>
</dbReference>
<comment type="function">
    <text evidence="6">Aminocarboxypropyltransferase that catalyzes the aminocarboxypropyl transfer on pseudouridine in 18S rRNA. It constitutes the last step in biosynthesis of the hypermodified N1-methyl-N3-(3-amino-3-carboxypropyl) pseudouridine (m1acp3-Psi).</text>
</comment>
<dbReference type="InterPro" id="IPR007209">
    <property type="entry name" value="RNaseL-inhib-like_metal-bd_dom"/>
</dbReference>
<dbReference type="InterPro" id="IPR007177">
    <property type="entry name" value="Tsr3_C"/>
</dbReference>
<keyword evidence="5 6" id="KW-0949">S-adenosyl-L-methionine</keyword>
<dbReference type="Pfam" id="PF04068">
    <property type="entry name" value="Fer4_RLI"/>
    <property type="match status" value="1"/>
</dbReference>
<evidence type="ECO:0000313" key="10">
    <source>
        <dbReference type="EMBL" id="KAA0157791.1"/>
    </source>
</evidence>
<evidence type="ECO:0000256" key="2">
    <source>
        <dbReference type="ARBA" id="ARBA00022517"/>
    </source>
</evidence>
<evidence type="ECO:0000256" key="1">
    <source>
        <dbReference type="ARBA" id="ARBA00022490"/>
    </source>
</evidence>
<dbReference type="EC" id="2.5.1.157" evidence="6"/>
<comment type="caution">
    <text evidence="10">The sequence shown here is derived from an EMBL/GenBank/DDBJ whole genome shotgun (WGS) entry which is preliminary data.</text>
</comment>
<dbReference type="Proteomes" id="UP000324907">
    <property type="component" value="Unassembled WGS sequence"/>
</dbReference>
<feature type="binding site" evidence="6">
    <location>
        <position position="60"/>
    </location>
    <ligand>
        <name>S-adenosyl-L-methionine</name>
        <dbReference type="ChEBI" id="CHEBI:59789"/>
    </ligand>
</feature>
<feature type="binding site" evidence="6">
    <location>
        <position position="108"/>
    </location>
    <ligand>
        <name>S-adenosyl-L-methionine</name>
        <dbReference type="ChEBI" id="CHEBI:59789"/>
    </ligand>
</feature>
<evidence type="ECO:0000313" key="11">
    <source>
        <dbReference type="Proteomes" id="UP000324907"/>
    </source>
</evidence>
<dbReference type="GO" id="GO:0106388">
    <property type="term" value="F:rRNA small subunit aminocarboxypropyltransferase activity"/>
    <property type="evidence" value="ECO:0007669"/>
    <property type="project" value="UniProtKB-EC"/>
</dbReference>
<keyword evidence="3 6" id="KW-0698">rRNA processing</keyword>
<dbReference type="Pfam" id="PF04034">
    <property type="entry name" value="Ribo_biogen_C"/>
    <property type="match status" value="1"/>
</dbReference>
<sequence>MADAVAFEEAPPAEPVVRIARNAVPTGKAAKQAKRRMQVRGDLINLSMWDFEQCDAKRCTGRRLARLGYLNTLRVGAGFRGVVLSPEGKIPVSRQDAAAIEEQGLSVIDCSWALVDTVPFKRIKGQARLLPFLVAANPVNYGKPLRLSCAEAMAAALYIAGFKAEAGRMMEEFGWGEEFLRLNHEPLEAYAAAETPAGVITAQMKYIAAMTTEAKVLQARRDAINEEATVIDAAASRQSTQSRPPAAPLADPLADPLAAAAAGAPGAAGSADAARLQASIASWKAPGSCPAAELAAAGALPAGGEGAAAALSDEEWRAGASGAPTAGGAAAAGRGGPELAAATALPPYARGSPLPAAMPAASSSSSTAAAARLSDAEFAAVPEAMVVATAAASPEAARPSASAAGPAGDSVARAGSSPPSPSSAAAAGTGAASGAGGASGEGAAADEAASPTVRLAGSGLMRSLEQEAQAEEAGSGWLGDGPSMAEATEALKGGSLASIMGIDTEDGASG</sequence>
<reference evidence="10 11" key="1">
    <citation type="submission" date="2019-07" db="EMBL/GenBank/DDBJ databases">
        <title>Genomes of Cafeteria roenbergensis.</title>
        <authorList>
            <person name="Fischer M.G."/>
            <person name="Hackl T."/>
            <person name="Roman M."/>
        </authorList>
    </citation>
    <scope>NUCLEOTIDE SEQUENCE [LARGE SCALE GENOMIC DNA]</scope>
    <source>
        <strain evidence="10 11">RCC970-E3</strain>
    </source>
</reference>
<dbReference type="InterPro" id="IPR022968">
    <property type="entry name" value="Tsr3-like"/>
</dbReference>
<comment type="caution">
    <text evidence="6">Lacks conserved residue(s) required for the propagation of feature annotation.</text>
</comment>
<keyword evidence="1" id="KW-0963">Cytoplasm</keyword>
<dbReference type="NCBIfam" id="NF002621">
    <property type="entry name" value="PRK02287.1"/>
    <property type="match status" value="1"/>
</dbReference>
<evidence type="ECO:0000256" key="7">
    <source>
        <dbReference type="SAM" id="MobiDB-lite"/>
    </source>
</evidence>
<evidence type="ECO:0000256" key="4">
    <source>
        <dbReference type="ARBA" id="ARBA00022679"/>
    </source>
</evidence>
<evidence type="ECO:0000259" key="9">
    <source>
        <dbReference type="Pfam" id="PF04068"/>
    </source>
</evidence>
<accession>A0A5A8D1B1</accession>
<evidence type="ECO:0000256" key="6">
    <source>
        <dbReference type="HAMAP-Rule" id="MF_03146"/>
    </source>
</evidence>
<dbReference type="HAMAP" id="MF_01116">
    <property type="entry name" value="TSR3"/>
    <property type="match status" value="1"/>
</dbReference>
<dbReference type="PANTHER" id="PTHR20426:SF0">
    <property type="entry name" value="18S RRNA AMINOCARBOXYPROPYLTRANSFERASE"/>
    <property type="match status" value="1"/>
</dbReference>
<name>A0A5A8D1B1_CAFRO</name>
<gene>
    <name evidence="10" type="ORF">FNF28_06500</name>
</gene>
<comment type="catalytic activity">
    <reaction evidence="6">
        <text>an N(1)-methylpseudouridine in rRNA + S-adenosyl-L-methionine = N(1)-methyl-N(3)-[(3S)-3-amino-3-carboxypropyl]pseudouridine in rRNA + S-methyl-5'-thioadenosine + H(+)</text>
        <dbReference type="Rhea" id="RHEA:63296"/>
        <dbReference type="Rhea" id="RHEA-COMP:11634"/>
        <dbReference type="Rhea" id="RHEA-COMP:16310"/>
        <dbReference type="ChEBI" id="CHEBI:15378"/>
        <dbReference type="ChEBI" id="CHEBI:17509"/>
        <dbReference type="ChEBI" id="CHEBI:59789"/>
        <dbReference type="ChEBI" id="CHEBI:74890"/>
        <dbReference type="ChEBI" id="CHEBI:146234"/>
        <dbReference type="EC" id="2.5.1.157"/>
    </reaction>
</comment>
<dbReference type="EMBL" id="VLTL01000165">
    <property type="protein sequence ID" value="KAA0157791.1"/>
    <property type="molecule type" value="Genomic_DNA"/>
</dbReference>
<evidence type="ECO:0000256" key="3">
    <source>
        <dbReference type="ARBA" id="ARBA00022552"/>
    </source>
</evidence>
<dbReference type="PANTHER" id="PTHR20426">
    <property type="entry name" value="RIBOSOME BIOGENESIS PROTEIN TSR3 HOMOLOG"/>
    <property type="match status" value="1"/>
</dbReference>
<proteinExistence type="inferred from homology"/>
<dbReference type="GO" id="GO:1904047">
    <property type="term" value="F:S-adenosyl-L-methionine binding"/>
    <property type="evidence" value="ECO:0007669"/>
    <property type="project" value="UniProtKB-UniRule"/>
</dbReference>
<keyword evidence="4 6" id="KW-0808">Transferase</keyword>
<comment type="similarity">
    <text evidence="6">Belongs to the TDD superfamily. TSR3 family.</text>
</comment>
<feature type="domain" description="RNase L inhibitor RLI-like possible metal-binding" evidence="9">
    <location>
        <begin position="46"/>
        <end position="76"/>
    </location>
</feature>
<feature type="domain" description="16S/18S rRNA aminocarboxypropyltransferase Tsr3 C-terminal" evidence="8">
    <location>
        <begin position="82"/>
        <end position="207"/>
    </location>
</feature>
<feature type="compositionally biased region" description="Low complexity" evidence="7">
    <location>
        <begin position="397"/>
        <end position="430"/>
    </location>
</feature>